<evidence type="ECO:0000313" key="1">
    <source>
        <dbReference type="EMBL" id="KDR77754.1"/>
    </source>
</evidence>
<accession>A0A067TCW8</accession>
<evidence type="ECO:0000313" key="2">
    <source>
        <dbReference type="Proteomes" id="UP000027222"/>
    </source>
</evidence>
<dbReference type="AlphaFoldDB" id="A0A067TCW8"/>
<keyword evidence="2" id="KW-1185">Reference proteome</keyword>
<protein>
    <submittedName>
        <fullName evidence="1">Uncharacterized protein</fullName>
    </submittedName>
</protein>
<dbReference type="HOGENOM" id="CLU_2184151_0_0_1"/>
<dbReference type="EMBL" id="KL142376">
    <property type="protein sequence ID" value="KDR77754.1"/>
    <property type="molecule type" value="Genomic_DNA"/>
</dbReference>
<name>A0A067TCW8_GALM3</name>
<dbReference type="Proteomes" id="UP000027222">
    <property type="component" value="Unassembled WGS sequence"/>
</dbReference>
<organism evidence="1 2">
    <name type="scientific">Galerina marginata (strain CBS 339.88)</name>
    <dbReference type="NCBI Taxonomy" id="685588"/>
    <lineage>
        <taxon>Eukaryota</taxon>
        <taxon>Fungi</taxon>
        <taxon>Dikarya</taxon>
        <taxon>Basidiomycota</taxon>
        <taxon>Agaricomycotina</taxon>
        <taxon>Agaricomycetes</taxon>
        <taxon>Agaricomycetidae</taxon>
        <taxon>Agaricales</taxon>
        <taxon>Agaricineae</taxon>
        <taxon>Strophariaceae</taxon>
        <taxon>Galerina</taxon>
    </lineage>
</organism>
<reference evidence="2" key="1">
    <citation type="journal article" date="2014" name="Proc. Natl. Acad. Sci. U.S.A.">
        <title>Extensive sampling of basidiomycete genomes demonstrates inadequacy of the white-rot/brown-rot paradigm for wood decay fungi.</title>
        <authorList>
            <person name="Riley R."/>
            <person name="Salamov A.A."/>
            <person name="Brown D.W."/>
            <person name="Nagy L.G."/>
            <person name="Floudas D."/>
            <person name="Held B.W."/>
            <person name="Levasseur A."/>
            <person name="Lombard V."/>
            <person name="Morin E."/>
            <person name="Otillar R."/>
            <person name="Lindquist E.A."/>
            <person name="Sun H."/>
            <person name="LaButti K.M."/>
            <person name="Schmutz J."/>
            <person name="Jabbour D."/>
            <person name="Luo H."/>
            <person name="Baker S.E."/>
            <person name="Pisabarro A.G."/>
            <person name="Walton J.D."/>
            <person name="Blanchette R.A."/>
            <person name="Henrissat B."/>
            <person name="Martin F."/>
            <person name="Cullen D."/>
            <person name="Hibbett D.S."/>
            <person name="Grigoriev I.V."/>
        </authorList>
    </citation>
    <scope>NUCLEOTIDE SEQUENCE [LARGE SCALE GENOMIC DNA]</scope>
    <source>
        <strain evidence="2">CBS 339.88</strain>
    </source>
</reference>
<gene>
    <name evidence="1" type="ORF">GALMADRAFT_138815</name>
</gene>
<dbReference type="OrthoDB" id="3043290at2759"/>
<sequence length="109" mass="11949">MRKTDASALKACAGALKACARSAQLHATHATMLFKTEHIMDIDIWESIPPTNNPKEAMNWKLYAACGRDHACLECLRCLFAVAAYYQRILEAESKGVPIRYGGGLGFCA</sequence>
<proteinExistence type="predicted"/>
<dbReference type="STRING" id="685588.A0A067TCW8"/>